<evidence type="ECO:0000313" key="2">
    <source>
        <dbReference type="Proteomes" id="UP001549119"/>
    </source>
</evidence>
<dbReference type="RefSeq" id="WP_209650159.1">
    <property type="nucleotide sequence ID" value="NZ_JBEPNV010000001.1"/>
</dbReference>
<comment type="caution">
    <text evidence="1">The sequence shown here is derived from an EMBL/GenBank/DDBJ whole genome shotgun (WGS) entry which is preliminary data.</text>
</comment>
<sequence length="122" mass="13910">MVLIDTAGRVGVHSVCETPPTFDVTKMLADALSEHLALTYQRSFDSREPRFTEVGFDRQLGYTGPVDRAERYPAFFWCKTEPDIADAIRFLGLMVEGRRWIDQASGSWRSWARRRSASPPAR</sequence>
<keyword evidence="2" id="KW-1185">Reference proteome</keyword>
<proteinExistence type="predicted"/>
<dbReference type="Proteomes" id="UP001549119">
    <property type="component" value="Unassembled WGS sequence"/>
</dbReference>
<dbReference type="EMBL" id="JBEPNW010000002">
    <property type="protein sequence ID" value="MET3862956.1"/>
    <property type="molecule type" value="Genomic_DNA"/>
</dbReference>
<evidence type="ECO:0000313" key="1">
    <source>
        <dbReference type="EMBL" id="MET3862956.1"/>
    </source>
</evidence>
<accession>A0ABV2N938</accession>
<protein>
    <submittedName>
        <fullName evidence="1">Uncharacterized protein</fullName>
    </submittedName>
</protein>
<name>A0ABV2N938_9HYPH</name>
<organism evidence="1 2">
    <name type="scientific">Methylobacterium radiotolerans</name>
    <dbReference type="NCBI Taxonomy" id="31998"/>
    <lineage>
        <taxon>Bacteria</taxon>
        <taxon>Pseudomonadati</taxon>
        <taxon>Pseudomonadota</taxon>
        <taxon>Alphaproteobacteria</taxon>
        <taxon>Hyphomicrobiales</taxon>
        <taxon>Methylobacteriaceae</taxon>
        <taxon>Methylobacterium</taxon>
    </lineage>
</organism>
<gene>
    <name evidence="1" type="ORF">ABIC20_000265</name>
</gene>
<reference evidence="1 2" key="1">
    <citation type="submission" date="2024-06" db="EMBL/GenBank/DDBJ databases">
        <title>Genomics of switchgrass bacterial isolates.</title>
        <authorList>
            <person name="Shade A."/>
        </authorList>
    </citation>
    <scope>NUCLEOTIDE SEQUENCE [LARGE SCALE GENOMIC DNA]</scope>
    <source>
        <strain evidence="1 2">PvP084</strain>
    </source>
</reference>